<dbReference type="EMBL" id="JAGYPJ010000001">
    <property type="protein sequence ID" value="MBS4200275.1"/>
    <property type="molecule type" value="Genomic_DNA"/>
</dbReference>
<dbReference type="AlphaFoldDB" id="A0A942TMG4"/>
<dbReference type="CDD" id="cd19958">
    <property type="entry name" value="pyocin_knob"/>
    <property type="match status" value="1"/>
</dbReference>
<accession>A0A942TMG4</accession>
<comment type="caution">
    <text evidence="1">The sequence shown here is derived from an EMBL/GenBank/DDBJ whole genome shotgun (WGS) entry which is preliminary data.</text>
</comment>
<evidence type="ECO:0000313" key="2">
    <source>
        <dbReference type="Proteomes" id="UP000682713"/>
    </source>
</evidence>
<sequence length="455" mass="48935">MPLSQMKDFTFKHSDQQDALYSQYTAQQIKALFDSRGDELRTALNSLISTLNSKDGASNIGTNAIQDVDGSTIQAMLKSVRDKLKSKVKNSSGADYVNATLIDGLAGETVQSILVSLKLLVDNHKKSSDHDDRYFTKNQLQSITSGNSGADLIKATPLNPNSGDTVQKQLAWMLSQIAASAIGSIPDGSISEPKLNAVLANKINTSLSNVGSMSTLITKDKSSAVNAINEIKQEVTDHKADNVRHITSAERAAWNTSEKNAIEYAKGFGLGTAPPIINNCNLSTNGETGFYNCSGTTLNMPPGVTSGGTLIHIAKSTRPTQIFQSYTNNLTFTRTYTPSGWTDWVQLATTKQDEWVNAVLQNGWTNFSSYTTGYSLDQFGIVRLRGYITGGTKDAGILLFTLPAAFRPKQGFYAIVNSGSNTFATLFISTTGTVSLQGASTGTYLSLSNISFSTE</sequence>
<proteinExistence type="predicted"/>
<keyword evidence="2" id="KW-1185">Reference proteome</keyword>
<evidence type="ECO:0000313" key="1">
    <source>
        <dbReference type="EMBL" id="MBS4200275.1"/>
    </source>
</evidence>
<name>A0A942TMG4_9BACI</name>
<gene>
    <name evidence="1" type="ORF">KHA93_11600</name>
</gene>
<reference evidence="1 2" key="1">
    <citation type="submission" date="2021-05" db="EMBL/GenBank/DDBJ databases">
        <title>Novel Bacillus species.</title>
        <authorList>
            <person name="Liu G."/>
        </authorList>
    </citation>
    <scope>NUCLEOTIDE SEQUENCE [LARGE SCALE GENOMIC DNA]</scope>
    <source>
        <strain evidence="1 2">FJAT-49732</strain>
    </source>
</reference>
<dbReference type="Proteomes" id="UP000682713">
    <property type="component" value="Unassembled WGS sequence"/>
</dbReference>
<organism evidence="1 2">
    <name type="scientific">Lederbergia citrisecunda</name>
    <dbReference type="NCBI Taxonomy" id="2833583"/>
    <lineage>
        <taxon>Bacteria</taxon>
        <taxon>Bacillati</taxon>
        <taxon>Bacillota</taxon>
        <taxon>Bacilli</taxon>
        <taxon>Bacillales</taxon>
        <taxon>Bacillaceae</taxon>
        <taxon>Lederbergia</taxon>
    </lineage>
</organism>
<dbReference type="RefSeq" id="WP_213110871.1">
    <property type="nucleotide sequence ID" value="NZ_JAGYPJ010000001.1"/>
</dbReference>
<protein>
    <submittedName>
        <fullName evidence="1">Uncharacterized protein</fullName>
    </submittedName>
</protein>